<dbReference type="RefSeq" id="WP_065288668.1">
    <property type="nucleotide sequence ID" value="NZ_LFOE01000023.1"/>
</dbReference>
<dbReference type="Proteomes" id="UP000092668">
    <property type="component" value="Unassembled WGS sequence"/>
</dbReference>
<gene>
    <name evidence="2" type="ORF">ACT18_15190</name>
</gene>
<dbReference type="AlphaFoldDB" id="A0A1B8SE37"/>
<reference evidence="2 3" key="1">
    <citation type="submission" date="2015-06" db="EMBL/GenBank/DDBJ databases">
        <title>Genome sequence of Mycobacterium kumamotonense strain Roo.</title>
        <authorList>
            <person name="Greninger A.L."/>
            <person name="Cunningham G."/>
            <person name="Miller S."/>
        </authorList>
    </citation>
    <scope>NUCLEOTIDE SEQUENCE [LARGE SCALE GENOMIC DNA]</scope>
    <source>
        <strain evidence="2 3">Roo</strain>
    </source>
</reference>
<dbReference type="OrthoDB" id="9973190at2"/>
<proteinExistence type="predicted"/>
<name>A0A1B8SE37_9MYCO</name>
<comment type="caution">
    <text evidence="2">The sequence shown here is derived from an EMBL/GenBank/DDBJ whole genome shotgun (WGS) entry which is preliminary data.</text>
</comment>
<sequence>MEATTRSTTSRKSLPLTPRDLRDLTAMRESPVHRAVLAELANTSLSETSSEAAVLHAIWEAGVQAVRERVEETGYAQMAADREPAAERKAVARRRRPPRADES</sequence>
<accession>A0A1B8SE37</accession>
<evidence type="ECO:0000313" key="2">
    <source>
        <dbReference type="EMBL" id="OBY30936.1"/>
    </source>
</evidence>
<dbReference type="EMBL" id="LFOE01000023">
    <property type="protein sequence ID" value="OBY30936.1"/>
    <property type="molecule type" value="Genomic_DNA"/>
</dbReference>
<feature type="region of interest" description="Disordered" evidence="1">
    <location>
        <begin position="75"/>
        <end position="103"/>
    </location>
</feature>
<keyword evidence="3" id="KW-1185">Reference proteome</keyword>
<protein>
    <submittedName>
        <fullName evidence="2">Uncharacterized protein</fullName>
    </submittedName>
</protein>
<organism evidence="2 3">
    <name type="scientific">Mycolicibacter kumamotonensis</name>
    <dbReference type="NCBI Taxonomy" id="354243"/>
    <lineage>
        <taxon>Bacteria</taxon>
        <taxon>Bacillati</taxon>
        <taxon>Actinomycetota</taxon>
        <taxon>Actinomycetes</taxon>
        <taxon>Mycobacteriales</taxon>
        <taxon>Mycobacteriaceae</taxon>
        <taxon>Mycolicibacter</taxon>
    </lineage>
</organism>
<evidence type="ECO:0000256" key="1">
    <source>
        <dbReference type="SAM" id="MobiDB-lite"/>
    </source>
</evidence>
<evidence type="ECO:0000313" key="3">
    <source>
        <dbReference type="Proteomes" id="UP000092668"/>
    </source>
</evidence>
<feature type="compositionally biased region" description="Basic and acidic residues" evidence="1">
    <location>
        <begin position="80"/>
        <end position="90"/>
    </location>
</feature>